<keyword evidence="3" id="KW-1185">Reference proteome</keyword>
<reference evidence="2 3" key="1">
    <citation type="submission" date="2020-07" db="EMBL/GenBank/DDBJ databases">
        <title>Thermogemmata thermophila gen. nov., sp. nov., a novel moderate thermophilic planctomycete from a Kamchatka hot spring.</title>
        <authorList>
            <person name="Elcheninov A.G."/>
            <person name="Podosokorskaya O.A."/>
            <person name="Kovaleva O.L."/>
            <person name="Novikov A."/>
            <person name="Bonch-Osmolovskaya E.A."/>
            <person name="Toshchakov S.V."/>
            <person name="Kublanov I.V."/>
        </authorList>
    </citation>
    <scope>NUCLEOTIDE SEQUENCE [LARGE SCALE GENOMIC DNA]</scope>
    <source>
        <strain evidence="2 3">2918</strain>
    </source>
</reference>
<dbReference type="RefSeq" id="WP_194538614.1">
    <property type="nucleotide sequence ID" value="NZ_JACEFB010000009.1"/>
</dbReference>
<comment type="caution">
    <text evidence="2">The sequence shown here is derived from an EMBL/GenBank/DDBJ whole genome shotgun (WGS) entry which is preliminary data.</text>
</comment>
<protein>
    <submittedName>
        <fullName evidence="2">PAC2 family protein</fullName>
    </submittedName>
</protein>
<dbReference type="Gene3D" id="3.40.50.10900">
    <property type="entry name" value="PAC-like subunit"/>
    <property type="match status" value="1"/>
</dbReference>
<evidence type="ECO:0000313" key="3">
    <source>
        <dbReference type="Proteomes" id="UP000542342"/>
    </source>
</evidence>
<dbReference type="SUPFAM" id="SSF159659">
    <property type="entry name" value="Cgl1923-like"/>
    <property type="match status" value="1"/>
</dbReference>
<accession>A0A7V8VFC8</accession>
<dbReference type="EMBL" id="JACEFB010000009">
    <property type="protein sequence ID" value="MBA2227000.1"/>
    <property type="molecule type" value="Genomic_DNA"/>
</dbReference>
<dbReference type="InterPro" id="IPR038389">
    <property type="entry name" value="PSMG2_sf"/>
</dbReference>
<dbReference type="PANTHER" id="PTHR35610:SF7">
    <property type="entry name" value="3-ISOPROPYLMALATE DEHYDRATASE"/>
    <property type="match status" value="1"/>
</dbReference>
<feature type="region of interest" description="Disordered" evidence="1">
    <location>
        <begin position="241"/>
        <end position="301"/>
    </location>
</feature>
<evidence type="ECO:0000313" key="2">
    <source>
        <dbReference type="EMBL" id="MBA2227000.1"/>
    </source>
</evidence>
<dbReference type="Pfam" id="PF09754">
    <property type="entry name" value="PAC2"/>
    <property type="match status" value="1"/>
</dbReference>
<dbReference type="AlphaFoldDB" id="A0A7V8VFC8"/>
<feature type="compositionally biased region" description="Acidic residues" evidence="1">
    <location>
        <begin position="245"/>
        <end position="264"/>
    </location>
</feature>
<feature type="compositionally biased region" description="Basic and acidic residues" evidence="1">
    <location>
        <begin position="265"/>
        <end position="281"/>
    </location>
</feature>
<organism evidence="2 3">
    <name type="scientific">Thermogemmata fonticola</name>
    <dbReference type="NCBI Taxonomy" id="2755323"/>
    <lineage>
        <taxon>Bacteria</taxon>
        <taxon>Pseudomonadati</taxon>
        <taxon>Planctomycetota</taxon>
        <taxon>Planctomycetia</taxon>
        <taxon>Gemmatales</taxon>
        <taxon>Gemmataceae</taxon>
        <taxon>Thermogemmata</taxon>
    </lineage>
</organism>
<name>A0A7V8VFC8_9BACT</name>
<sequence length="339" mass="38526">MELPQLHHPWLIAVWPGMGHVAINAGIYLLAKLGMNALAEFETPDLFDVEQVEVKEGLIQPVRRPRHRLYVWQDPQQRHDLVVFVGEAQPQWGKYAFCRHLMDIARKLNVERVFTFAAMATQMHPRQRSRVFGATTDPAYRDELKQLELHLLQDGHIGGLNGILLAAAAEAQLPGTCLLGEMPHIFAQFPFPKASLAILEVFTTIARLDLDLTELQREAERVEEQLGELLERVQEKYRELHGEAEEGEEIEPEEGEEAAEEAAPEADRETASAEAPEDTRRPGRNGKLSPADQQHIEQLFTEAAADRSKAFELKRELDRLGVFKDYEDRFLDLFKKPSA</sequence>
<dbReference type="InterPro" id="IPR019151">
    <property type="entry name" value="Proteasome_assmbl_chaperone_2"/>
</dbReference>
<dbReference type="PANTHER" id="PTHR35610">
    <property type="entry name" value="3-ISOPROPYLMALATE DEHYDRATASE-RELATED"/>
    <property type="match status" value="1"/>
</dbReference>
<dbReference type="Proteomes" id="UP000542342">
    <property type="component" value="Unassembled WGS sequence"/>
</dbReference>
<proteinExistence type="predicted"/>
<evidence type="ECO:0000256" key="1">
    <source>
        <dbReference type="SAM" id="MobiDB-lite"/>
    </source>
</evidence>
<gene>
    <name evidence="2" type="ORF">H0921_12585</name>
</gene>